<dbReference type="Gene3D" id="3.40.1090.10">
    <property type="entry name" value="Cytosolic phospholipase A2 catalytic domain"/>
    <property type="match status" value="1"/>
</dbReference>
<evidence type="ECO:0000313" key="10">
    <source>
        <dbReference type="Proteomes" id="UP000006727"/>
    </source>
</evidence>
<dbReference type="EnsemblPlants" id="Pp3c4_1850V3.8">
    <property type="protein sequence ID" value="Pp3c4_1850V3.8"/>
    <property type="gene ID" value="Pp3c4_1850"/>
</dbReference>
<feature type="compositionally biased region" description="Low complexity" evidence="7">
    <location>
        <begin position="38"/>
        <end position="53"/>
    </location>
</feature>
<organism evidence="9 10">
    <name type="scientific">Physcomitrium patens</name>
    <name type="common">Spreading-leaved earth moss</name>
    <name type="synonym">Physcomitrella patens</name>
    <dbReference type="NCBI Taxonomy" id="3218"/>
    <lineage>
        <taxon>Eukaryota</taxon>
        <taxon>Viridiplantae</taxon>
        <taxon>Streptophyta</taxon>
        <taxon>Embryophyta</taxon>
        <taxon>Bryophyta</taxon>
        <taxon>Bryophytina</taxon>
        <taxon>Bryopsida</taxon>
        <taxon>Funariidae</taxon>
        <taxon>Funariales</taxon>
        <taxon>Funariaceae</taxon>
        <taxon>Physcomitrium</taxon>
    </lineage>
</organism>
<evidence type="ECO:0000256" key="6">
    <source>
        <dbReference type="RuleBase" id="RU361262"/>
    </source>
</evidence>
<feature type="compositionally biased region" description="Basic and acidic residues" evidence="7">
    <location>
        <begin position="20"/>
        <end position="35"/>
    </location>
</feature>
<dbReference type="Proteomes" id="UP000006727">
    <property type="component" value="Chromosome 4"/>
</dbReference>
<dbReference type="AlphaFoldDB" id="A0A7I4DNZ4"/>
<reference evidence="9 10" key="1">
    <citation type="journal article" date="2008" name="Science">
        <title>The Physcomitrella genome reveals evolutionary insights into the conquest of land by plants.</title>
        <authorList>
            <person name="Rensing S."/>
            <person name="Lang D."/>
            <person name="Zimmer A."/>
            <person name="Terry A."/>
            <person name="Salamov A."/>
            <person name="Shapiro H."/>
            <person name="Nishiyama T."/>
            <person name="Perroud P.-F."/>
            <person name="Lindquist E."/>
            <person name="Kamisugi Y."/>
            <person name="Tanahashi T."/>
            <person name="Sakakibara K."/>
            <person name="Fujita T."/>
            <person name="Oishi K."/>
            <person name="Shin-I T."/>
            <person name="Kuroki Y."/>
            <person name="Toyoda A."/>
            <person name="Suzuki Y."/>
            <person name="Hashimoto A."/>
            <person name="Yamaguchi K."/>
            <person name="Sugano A."/>
            <person name="Kohara Y."/>
            <person name="Fujiyama A."/>
            <person name="Anterola A."/>
            <person name="Aoki S."/>
            <person name="Ashton N."/>
            <person name="Barbazuk W.B."/>
            <person name="Barker E."/>
            <person name="Bennetzen J."/>
            <person name="Bezanilla M."/>
            <person name="Blankenship R."/>
            <person name="Cho S.H."/>
            <person name="Dutcher S."/>
            <person name="Estelle M."/>
            <person name="Fawcett J.A."/>
            <person name="Gundlach H."/>
            <person name="Hanada K."/>
            <person name="Heyl A."/>
            <person name="Hicks K.A."/>
            <person name="Hugh J."/>
            <person name="Lohr M."/>
            <person name="Mayer K."/>
            <person name="Melkozernov A."/>
            <person name="Murata T."/>
            <person name="Nelson D."/>
            <person name="Pils B."/>
            <person name="Prigge M."/>
            <person name="Reiss B."/>
            <person name="Renner T."/>
            <person name="Rombauts S."/>
            <person name="Rushton P."/>
            <person name="Sanderfoot A."/>
            <person name="Schween G."/>
            <person name="Shiu S.-H."/>
            <person name="Stueber K."/>
            <person name="Theodoulou F.L."/>
            <person name="Tu H."/>
            <person name="Van de Peer Y."/>
            <person name="Verrier P.J."/>
            <person name="Waters E."/>
            <person name="Wood A."/>
            <person name="Yang L."/>
            <person name="Cove D."/>
            <person name="Cuming A."/>
            <person name="Hasebe M."/>
            <person name="Lucas S."/>
            <person name="Mishler D.B."/>
            <person name="Reski R."/>
            <person name="Grigoriev I."/>
            <person name="Quatrano R.S."/>
            <person name="Boore J.L."/>
        </authorList>
    </citation>
    <scope>NUCLEOTIDE SEQUENCE [LARGE SCALE GENOMIC DNA]</scope>
    <source>
        <strain evidence="9 10">cv. Gransden 2004</strain>
    </source>
</reference>
<dbReference type="GO" id="GO:0016042">
    <property type="term" value="P:lipid catabolic process"/>
    <property type="evidence" value="ECO:0007669"/>
    <property type="project" value="UniProtKB-UniRule"/>
</dbReference>
<reference evidence="9 10" key="2">
    <citation type="journal article" date="2018" name="Plant J.">
        <title>The Physcomitrella patens chromosome-scale assembly reveals moss genome structure and evolution.</title>
        <authorList>
            <person name="Lang D."/>
            <person name="Ullrich K.K."/>
            <person name="Murat F."/>
            <person name="Fuchs J."/>
            <person name="Jenkins J."/>
            <person name="Haas F.B."/>
            <person name="Piednoel M."/>
            <person name="Gundlach H."/>
            <person name="Van Bel M."/>
            <person name="Meyberg R."/>
            <person name="Vives C."/>
            <person name="Morata J."/>
            <person name="Symeonidi A."/>
            <person name="Hiss M."/>
            <person name="Muchero W."/>
            <person name="Kamisugi Y."/>
            <person name="Saleh O."/>
            <person name="Blanc G."/>
            <person name="Decker E.L."/>
            <person name="van Gessel N."/>
            <person name="Grimwood J."/>
            <person name="Hayes R.D."/>
            <person name="Graham S.W."/>
            <person name="Gunter L.E."/>
            <person name="McDaniel S.F."/>
            <person name="Hoernstein S.N.W."/>
            <person name="Larsson A."/>
            <person name="Li F.W."/>
            <person name="Perroud P.F."/>
            <person name="Phillips J."/>
            <person name="Ranjan P."/>
            <person name="Rokshar D.S."/>
            <person name="Rothfels C.J."/>
            <person name="Schneider L."/>
            <person name="Shu S."/>
            <person name="Stevenson D.W."/>
            <person name="Thummler F."/>
            <person name="Tillich M."/>
            <person name="Villarreal Aguilar J.C."/>
            <person name="Widiez T."/>
            <person name="Wong G.K."/>
            <person name="Wymore A."/>
            <person name="Zhang Y."/>
            <person name="Zimmer A.D."/>
            <person name="Quatrano R.S."/>
            <person name="Mayer K.F.X."/>
            <person name="Goodstein D."/>
            <person name="Casacuberta J.M."/>
            <person name="Vandepoele K."/>
            <person name="Reski R."/>
            <person name="Cuming A.C."/>
            <person name="Tuskan G.A."/>
            <person name="Maumus F."/>
            <person name="Salse J."/>
            <person name="Schmutz J."/>
            <person name="Rensing S.A."/>
        </authorList>
    </citation>
    <scope>NUCLEOTIDE SEQUENCE [LARGE SCALE GENOMIC DNA]</scope>
    <source>
        <strain evidence="9 10">cv. Gransden 2004</strain>
    </source>
</reference>
<keyword evidence="3 5" id="KW-0442">Lipid degradation</keyword>
<evidence type="ECO:0000313" key="9">
    <source>
        <dbReference type="EnsemblPlants" id="Pp3c4_1850V3.8"/>
    </source>
</evidence>
<dbReference type="InParanoid" id="A0A7I4DNZ4"/>
<evidence type="ECO:0000256" key="5">
    <source>
        <dbReference type="PROSITE-ProRule" id="PRU01161"/>
    </source>
</evidence>
<evidence type="ECO:0000256" key="3">
    <source>
        <dbReference type="ARBA" id="ARBA00022963"/>
    </source>
</evidence>
<keyword evidence="2 5" id="KW-0378">Hydrolase</keyword>
<dbReference type="GO" id="GO:0016787">
    <property type="term" value="F:hydrolase activity"/>
    <property type="evidence" value="ECO:0007669"/>
    <property type="project" value="UniProtKB-UniRule"/>
</dbReference>
<dbReference type="GeneID" id="112281741"/>
<dbReference type="PANTHER" id="PTHR32241">
    <property type="entry name" value="PATATIN-LIKE PROTEIN 6"/>
    <property type="match status" value="1"/>
</dbReference>
<feature type="active site" description="Proton acceptor" evidence="5">
    <location>
        <position position="377"/>
    </location>
</feature>
<dbReference type="Pfam" id="PF01734">
    <property type="entry name" value="Patatin"/>
    <property type="match status" value="1"/>
</dbReference>
<dbReference type="Gramene" id="Pp3c4_1850V3.8">
    <property type="protein sequence ID" value="Pp3c4_1850V3.8"/>
    <property type="gene ID" value="Pp3c4_1850"/>
</dbReference>
<evidence type="ECO:0000256" key="4">
    <source>
        <dbReference type="ARBA" id="ARBA00023098"/>
    </source>
</evidence>
<protein>
    <recommendedName>
        <fullName evidence="6">Patatin</fullName>
        <ecNumber evidence="6">3.1.1.-</ecNumber>
    </recommendedName>
</protein>
<evidence type="ECO:0000259" key="8">
    <source>
        <dbReference type="PROSITE" id="PS51635"/>
    </source>
</evidence>
<dbReference type="PANTHER" id="PTHR32241:SF22">
    <property type="entry name" value="PATATIN"/>
    <property type="match status" value="1"/>
</dbReference>
<evidence type="ECO:0000256" key="7">
    <source>
        <dbReference type="SAM" id="MobiDB-lite"/>
    </source>
</evidence>
<feature type="short sequence motif" description="DGA/G" evidence="5">
    <location>
        <begin position="377"/>
        <end position="379"/>
    </location>
</feature>
<keyword evidence="10" id="KW-1185">Reference proteome</keyword>
<dbReference type="InterPro" id="IPR002641">
    <property type="entry name" value="PNPLA_dom"/>
</dbReference>
<dbReference type="OrthoDB" id="1922803at2759"/>
<dbReference type="OMA" id="INCADEL"/>
<comment type="function">
    <text evidence="6">Lipolytic acyl hydrolase (LAH).</text>
</comment>
<sequence length="597" mass="66264">MQRPSRHYITDAVFATLKVKMGDDAPMPERERNKATESSCGRSSKDSTSTSASRPGINGRESPASNPSLAPLHQSQSTTVRPRNSIFKRPVSPLKLYSCTSLQEGREEEMSSSDNAQRDDEIARLPSLDFSAGEDSNFKLDVDSSVPVNPGPMGPPASLNSWNSDLLELPVGEGGPPNKRKSCILSLDGGGMRGLIAARILSHLENILQEKVGEKVKLCDYFDLLAGTSTGAVLATMLVTPDANGNPTFTAEGCCEFYKKNGRLIFQHRWYDPFHGSVRQLYRPKYSGRRFEDLLKKYTFIDGKFLTLLDTLKPLVVTSFDISQATPFFFVRQAAQKDQSRNFRLWEVCRATAAAPTYFPPASVRSVDGRVQGTLIDGGAVQNNPALVATTHAISNNEEFPYVNGLEDVLILSIGAGQMDKKHDLQKARKWGMTKWVRPIMDIMMDGTADTVDYQLAAAYAGNNCSENYLRIQLSGLPNKTSVMDCATQKNIHDLITISDDLIKRKAIMRNAYGEKVTLDQTNEERLSWFADQLIMQKTIRENPQDPQFAQHAYPAYVKEGLGPAGHLVSPLFARLFEQRQHLQLGAQGKKSRSLRF</sequence>
<name>A0A7I4DNZ4_PHYPA</name>
<evidence type="ECO:0000256" key="1">
    <source>
        <dbReference type="ARBA" id="ARBA00010240"/>
    </source>
</evidence>
<accession>A0A7I4DNZ4</accession>
<dbReference type="EC" id="3.1.1.-" evidence="6"/>
<feature type="active site" description="Nucleophile" evidence="5">
    <location>
        <position position="229"/>
    </location>
</feature>
<keyword evidence="4 5" id="KW-0443">Lipid metabolism</keyword>
<dbReference type="RefSeq" id="XP_024374358.1">
    <property type="nucleotide sequence ID" value="XM_024518590.2"/>
</dbReference>
<evidence type="ECO:0000256" key="2">
    <source>
        <dbReference type="ARBA" id="ARBA00022801"/>
    </source>
</evidence>
<comment type="similarity">
    <text evidence="1 6">Belongs to the patatin family.</text>
</comment>
<dbReference type="SUPFAM" id="SSF52151">
    <property type="entry name" value="FabD/lysophospholipase-like"/>
    <property type="match status" value="1"/>
</dbReference>
<dbReference type="InterPro" id="IPR016035">
    <property type="entry name" value="Acyl_Trfase/lysoPLipase"/>
</dbReference>
<feature type="short sequence motif" description="GXSXG" evidence="5">
    <location>
        <begin position="227"/>
        <end position="231"/>
    </location>
</feature>
<dbReference type="EMBL" id="ABEU02000004">
    <property type="status" value="NOT_ANNOTATED_CDS"/>
    <property type="molecule type" value="Genomic_DNA"/>
</dbReference>
<feature type="domain" description="PNPLA" evidence="8">
    <location>
        <begin position="185"/>
        <end position="390"/>
    </location>
</feature>
<feature type="short sequence motif" description="GXGXXG" evidence="5">
    <location>
        <begin position="189"/>
        <end position="194"/>
    </location>
</feature>
<feature type="compositionally biased region" description="Polar residues" evidence="7">
    <location>
        <begin position="63"/>
        <end position="82"/>
    </location>
</feature>
<dbReference type="PROSITE" id="PS51635">
    <property type="entry name" value="PNPLA"/>
    <property type="match status" value="1"/>
</dbReference>
<dbReference type="KEGG" id="ppp:112281741"/>
<gene>
    <name evidence="9" type="primary">LOC112281741</name>
</gene>
<reference evidence="9" key="3">
    <citation type="submission" date="2020-12" db="UniProtKB">
        <authorList>
            <consortium name="EnsemblPlants"/>
        </authorList>
    </citation>
    <scope>IDENTIFICATION</scope>
</reference>
<comment type="domain">
    <text evidence="6">The nitrogen atoms of the two glycine residues in the GGXR motif define the oxyanion hole, and stabilize the oxyanion that forms during the nucleophilic attack by the catalytic serine during substrate cleavage.</text>
</comment>
<proteinExistence type="inferred from homology"/>
<feature type="region of interest" description="Disordered" evidence="7">
    <location>
        <begin position="19"/>
        <end position="119"/>
    </location>
</feature>